<evidence type="ECO:0000256" key="7">
    <source>
        <dbReference type="RuleBase" id="RU000461"/>
    </source>
</evidence>
<dbReference type="AlphaFoldDB" id="A0A0N1H1G2"/>
<dbReference type="InterPro" id="IPR002403">
    <property type="entry name" value="Cyt_P450_E_grp-IV"/>
</dbReference>
<dbReference type="PANTHER" id="PTHR24305:SF232">
    <property type="entry name" value="P450, PUTATIVE (EUROFUNG)-RELATED"/>
    <property type="match status" value="1"/>
</dbReference>
<dbReference type="GO" id="GO:0016705">
    <property type="term" value="F:oxidoreductase activity, acting on paired donors, with incorporation or reduction of molecular oxygen"/>
    <property type="evidence" value="ECO:0007669"/>
    <property type="project" value="InterPro"/>
</dbReference>
<accession>A0A0N1H1G2</accession>
<organism evidence="9 10">
    <name type="scientific">Cyphellophora attinorum</name>
    <dbReference type="NCBI Taxonomy" id="1664694"/>
    <lineage>
        <taxon>Eukaryota</taxon>
        <taxon>Fungi</taxon>
        <taxon>Dikarya</taxon>
        <taxon>Ascomycota</taxon>
        <taxon>Pezizomycotina</taxon>
        <taxon>Eurotiomycetes</taxon>
        <taxon>Chaetothyriomycetidae</taxon>
        <taxon>Chaetothyriales</taxon>
        <taxon>Cyphellophoraceae</taxon>
        <taxon>Cyphellophora</taxon>
    </lineage>
</organism>
<evidence type="ECO:0000256" key="6">
    <source>
        <dbReference type="PIRSR" id="PIRSR602403-1"/>
    </source>
</evidence>
<evidence type="ECO:0000256" key="3">
    <source>
        <dbReference type="ARBA" id="ARBA00022723"/>
    </source>
</evidence>
<proteinExistence type="inferred from homology"/>
<dbReference type="GO" id="GO:0020037">
    <property type="term" value="F:heme binding"/>
    <property type="evidence" value="ECO:0007669"/>
    <property type="project" value="InterPro"/>
</dbReference>
<dbReference type="EMBL" id="LFJN01000021">
    <property type="protein sequence ID" value="KPI37942.1"/>
    <property type="molecule type" value="Genomic_DNA"/>
</dbReference>
<evidence type="ECO:0000256" key="5">
    <source>
        <dbReference type="ARBA" id="ARBA00023004"/>
    </source>
</evidence>
<dbReference type="SUPFAM" id="SSF48264">
    <property type="entry name" value="Cytochrome P450"/>
    <property type="match status" value="1"/>
</dbReference>
<dbReference type="STRING" id="1664694.A0A0N1H1G2"/>
<keyword evidence="6 7" id="KW-0349">Heme</keyword>
<protein>
    <submittedName>
        <fullName evidence="9">Cytochrome 27C1</fullName>
    </submittedName>
</protein>
<evidence type="ECO:0000313" key="10">
    <source>
        <dbReference type="Proteomes" id="UP000038010"/>
    </source>
</evidence>
<keyword evidence="10" id="KW-1185">Reference proteome</keyword>
<dbReference type="PRINTS" id="PR00385">
    <property type="entry name" value="P450"/>
</dbReference>
<dbReference type="RefSeq" id="XP_017997905.1">
    <property type="nucleotide sequence ID" value="XM_018143053.1"/>
</dbReference>
<keyword evidence="3 6" id="KW-0479">Metal-binding</keyword>
<keyword evidence="8" id="KW-0812">Transmembrane</keyword>
<dbReference type="GO" id="GO:0005506">
    <property type="term" value="F:iron ion binding"/>
    <property type="evidence" value="ECO:0007669"/>
    <property type="project" value="InterPro"/>
</dbReference>
<keyword evidence="8" id="KW-1133">Transmembrane helix</keyword>
<comment type="similarity">
    <text evidence="2 7">Belongs to the cytochrome P450 family.</text>
</comment>
<dbReference type="InterPro" id="IPR017972">
    <property type="entry name" value="Cyt_P450_CS"/>
</dbReference>
<evidence type="ECO:0000256" key="4">
    <source>
        <dbReference type="ARBA" id="ARBA00023002"/>
    </source>
</evidence>
<keyword evidence="7" id="KW-0503">Monooxygenase</keyword>
<comment type="caution">
    <text evidence="9">The sequence shown here is derived from an EMBL/GenBank/DDBJ whole genome shotgun (WGS) entry which is preliminary data.</text>
</comment>
<evidence type="ECO:0000313" key="9">
    <source>
        <dbReference type="EMBL" id="KPI37942.1"/>
    </source>
</evidence>
<dbReference type="PRINTS" id="PR00465">
    <property type="entry name" value="EP450IV"/>
</dbReference>
<dbReference type="Gene3D" id="1.10.630.10">
    <property type="entry name" value="Cytochrome P450"/>
    <property type="match status" value="1"/>
</dbReference>
<dbReference type="VEuPathDB" id="FungiDB:AB675_3034"/>
<evidence type="ECO:0000256" key="2">
    <source>
        <dbReference type="ARBA" id="ARBA00010617"/>
    </source>
</evidence>
<gene>
    <name evidence="9" type="ORF">AB675_3034</name>
</gene>
<dbReference type="Pfam" id="PF00067">
    <property type="entry name" value="p450"/>
    <property type="match status" value="2"/>
</dbReference>
<dbReference type="InterPro" id="IPR050121">
    <property type="entry name" value="Cytochrome_P450_monoxygenase"/>
</dbReference>
<evidence type="ECO:0000256" key="8">
    <source>
        <dbReference type="SAM" id="Phobius"/>
    </source>
</evidence>
<dbReference type="OrthoDB" id="1470350at2759"/>
<keyword evidence="5 6" id="KW-0408">Iron</keyword>
<keyword evidence="4 7" id="KW-0560">Oxidoreductase</keyword>
<dbReference type="GeneID" id="28734933"/>
<comment type="cofactor">
    <cofactor evidence="1 6">
        <name>heme</name>
        <dbReference type="ChEBI" id="CHEBI:30413"/>
    </cofactor>
</comment>
<feature type="binding site" description="axial binding residue" evidence="6">
    <location>
        <position position="534"/>
    </location>
    <ligand>
        <name>heme</name>
        <dbReference type="ChEBI" id="CHEBI:30413"/>
    </ligand>
    <ligandPart>
        <name>Fe</name>
        <dbReference type="ChEBI" id="CHEBI:18248"/>
    </ligandPart>
</feature>
<sequence>MSNSSAILTGLWPPAYLAVPVAVLVVVGYVIWLRLLPKPLPGIPYNPEALKSVFGDVPSMLRWRQEHGEQRKWYQAQAVKMNTPICQVFTKPFFYGPQVILTDHREIHDIFHKRFKEFDKGYKESEAFGGIIPDELLSLKLASPEYKFHKDLMRDLMLPQFLNNVNAPEIYDKAMLLVDLWKTKASITSGRPFDFKDDIHKAALDIIMAVSFGLEQEESCTQKQLSDTVNSHVEDRLSAPTDPYSFNEVPMAKEPEAITTLAASVKIGFNSPLPVQHHWFLRQLPHLGGAVRTKNAMMRRKINESLARMPPTDEEALKSARTALDNMLYRERLLANKAGRRPNFHASYIYDEMLAYVIAGHDTTANTFSWGLIYLADHQQPQHDLRVHLYSLFPHAVAEQRQPTVTEIIKAADAPYLDAVIEEILRCSVVLPMISREALVDTTILGKPIPKGTLIMCMSNGPGFFRPGFQVDDSLRSKSSLATTGSGAVGTWDSADMHLFKPGRWLDQDATTGRQTFNSRKGPMNSFGGGPRGCFGRRLAYMELRILVVLVFWNFRLGSIPPDMRSYRRREQITIEPADCHIRLEVAPLWHGV</sequence>
<name>A0A0N1H1G2_9EURO</name>
<reference evidence="9 10" key="1">
    <citation type="submission" date="2015-06" db="EMBL/GenBank/DDBJ databases">
        <title>Draft genome of the ant-associated black yeast Phialophora attae CBS 131958.</title>
        <authorList>
            <person name="Moreno L.F."/>
            <person name="Stielow B.J."/>
            <person name="de Hoog S."/>
            <person name="Vicente V.A."/>
            <person name="Weiss V.A."/>
            <person name="de Vries M."/>
            <person name="Cruz L.M."/>
            <person name="Souza E.M."/>
        </authorList>
    </citation>
    <scope>NUCLEOTIDE SEQUENCE [LARGE SCALE GENOMIC DNA]</scope>
    <source>
        <strain evidence="9 10">CBS 131958</strain>
    </source>
</reference>
<feature type="transmembrane region" description="Helical" evidence="8">
    <location>
        <begin position="15"/>
        <end position="36"/>
    </location>
</feature>
<dbReference type="InterPro" id="IPR001128">
    <property type="entry name" value="Cyt_P450"/>
</dbReference>
<dbReference type="PROSITE" id="PS00086">
    <property type="entry name" value="CYTOCHROME_P450"/>
    <property type="match status" value="1"/>
</dbReference>
<dbReference type="InterPro" id="IPR036396">
    <property type="entry name" value="Cyt_P450_sf"/>
</dbReference>
<dbReference type="Proteomes" id="UP000038010">
    <property type="component" value="Unassembled WGS sequence"/>
</dbReference>
<dbReference type="GO" id="GO:0004497">
    <property type="term" value="F:monooxygenase activity"/>
    <property type="evidence" value="ECO:0007669"/>
    <property type="project" value="UniProtKB-KW"/>
</dbReference>
<evidence type="ECO:0000256" key="1">
    <source>
        <dbReference type="ARBA" id="ARBA00001971"/>
    </source>
</evidence>
<dbReference type="PANTHER" id="PTHR24305">
    <property type="entry name" value="CYTOCHROME P450"/>
    <property type="match status" value="1"/>
</dbReference>
<keyword evidence="8" id="KW-0472">Membrane</keyword>